<evidence type="ECO:0000313" key="3">
    <source>
        <dbReference type="EMBL" id="MCJ2542410.1"/>
    </source>
</evidence>
<keyword evidence="4" id="KW-1185">Reference proteome</keyword>
<comment type="caution">
    <text evidence="3">The sequence shown here is derived from an EMBL/GenBank/DDBJ whole genome shotgun (WGS) entry which is preliminary data.</text>
</comment>
<evidence type="ECO:0000313" key="4">
    <source>
        <dbReference type="Proteomes" id="UP000830835"/>
    </source>
</evidence>
<proteinExistence type="predicted"/>
<organism evidence="3 4">
    <name type="scientific">Thermostichus vulcanus str. 'Rupite'</name>
    <dbReference type="NCBI Taxonomy" id="2813851"/>
    <lineage>
        <taxon>Bacteria</taxon>
        <taxon>Bacillati</taxon>
        <taxon>Cyanobacteriota</taxon>
        <taxon>Cyanophyceae</taxon>
        <taxon>Thermostichales</taxon>
        <taxon>Thermostichaceae</taxon>
        <taxon>Thermostichus</taxon>
    </lineage>
</organism>
<sequence>METIQLTLTAESPLAIGRQKPGGAISEAQDYIPGSVIRGAIAGLILSQAQANPHAPLEGDFAALFTAAQPAVFTNAYPGSQSKVLPATALSSKNDPGFKDSGKDKTGIFDTLIDRFCSHKLGIPFDPTEPDGSGGRVEPYRGFYQPKGSQYEMASTGKRLLTRVGINRRRATAADQILYSLEVMNEGQPRKEQPIRATTFNGKIYLRDAKLAETLTRYIQANAHLLRLGGSVSRGLGRVRIEAKPQSSTPSSLPQRLTTFNKKLQERWQAWQIFASAKLPSDRQYFAIGLQSGAILRDNWQRTTVLSPAMLQEETGIEDGSLCLELAFSSYDYVSGWNAAWGLFKDVDLVTSPGSVFLFSTTQLDRWIPALTDLEQIGVGERTSEGFGQVEVCSEFHLHFWENAV</sequence>
<dbReference type="RefSeq" id="WP_244349657.1">
    <property type="nucleotide sequence ID" value="NZ_JAFIRA010000010.1"/>
</dbReference>
<gene>
    <name evidence="3" type="primary">csx10</name>
    <name evidence="3" type="ORF">JX360_05735</name>
</gene>
<feature type="domain" description="CRISPR type III-associated protein" evidence="2">
    <location>
        <begin position="7"/>
        <end position="240"/>
    </location>
</feature>
<dbReference type="Proteomes" id="UP000830835">
    <property type="component" value="Unassembled WGS sequence"/>
</dbReference>
<dbReference type="NCBIfam" id="TIGR02674">
    <property type="entry name" value="cas_cyan_RAMP_2"/>
    <property type="match status" value="1"/>
</dbReference>
<dbReference type="EMBL" id="JAFIRA010000010">
    <property type="protein sequence ID" value="MCJ2542410.1"/>
    <property type="molecule type" value="Genomic_DNA"/>
</dbReference>
<evidence type="ECO:0000259" key="2">
    <source>
        <dbReference type="Pfam" id="PF03787"/>
    </source>
</evidence>
<protein>
    <submittedName>
        <fullName evidence="3">CRISPR-associated RAMP protein Csx10</fullName>
    </submittedName>
</protein>
<accession>A0ABT0CAN0</accession>
<evidence type="ECO:0000256" key="1">
    <source>
        <dbReference type="ARBA" id="ARBA00023118"/>
    </source>
</evidence>
<keyword evidence="1" id="KW-0051">Antiviral defense</keyword>
<dbReference type="InterPro" id="IPR005537">
    <property type="entry name" value="RAMP_III_fam"/>
</dbReference>
<dbReference type="Pfam" id="PF03787">
    <property type="entry name" value="RAMPs"/>
    <property type="match status" value="1"/>
</dbReference>
<reference evidence="3" key="1">
    <citation type="submission" date="2021-02" db="EMBL/GenBank/DDBJ databases">
        <title>The CRISPR/cas machinery reduction and long-range gene transfer in the hot spring cyanobacterium Synechococcus.</title>
        <authorList>
            <person name="Dvorak P."/>
            <person name="Jahodarova E."/>
            <person name="Hasler P."/>
            <person name="Poulickova A."/>
        </authorList>
    </citation>
    <scope>NUCLEOTIDE SEQUENCE</scope>
    <source>
        <strain evidence="3">Rupite</strain>
    </source>
</reference>
<name>A0ABT0CAN0_THEVL</name>
<dbReference type="InterPro" id="IPR013490">
    <property type="entry name" value="CRISPR-assoc_RAMP_Csx10"/>
</dbReference>